<dbReference type="Pfam" id="PF17820">
    <property type="entry name" value="PDZ_6"/>
    <property type="match status" value="1"/>
</dbReference>
<feature type="region of interest" description="Disordered" evidence="1">
    <location>
        <begin position="1"/>
        <end position="98"/>
    </location>
</feature>
<feature type="compositionally biased region" description="Low complexity" evidence="1">
    <location>
        <begin position="240"/>
        <end position="249"/>
    </location>
</feature>
<evidence type="ECO:0000313" key="3">
    <source>
        <dbReference type="EMBL" id="CAF4480632.1"/>
    </source>
</evidence>
<dbReference type="EMBL" id="CAJOBG010050510">
    <property type="protein sequence ID" value="CAF4480632.1"/>
    <property type="molecule type" value="Genomic_DNA"/>
</dbReference>
<dbReference type="AlphaFoldDB" id="A0A820UAW2"/>
<feature type="region of interest" description="Disordered" evidence="1">
    <location>
        <begin position="227"/>
        <end position="254"/>
    </location>
</feature>
<comment type="caution">
    <text evidence="3">The sequence shown here is derived from an EMBL/GenBank/DDBJ whole genome shotgun (WGS) entry which is preliminary data.</text>
</comment>
<reference evidence="3" key="1">
    <citation type="submission" date="2021-02" db="EMBL/GenBank/DDBJ databases">
        <authorList>
            <person name="Nowell W R."/>
        </authorList>
    </citation>
    <scope>NUCLEOTIDE SEQUENCE</scope>
</reference>
<feature type="compositionally biased region" description="Polar residues" evidence="1">
    <location>
        <begin position="63"/>
        <end position="77"/>
    </location>
</feature>
<feature type="non-terminal residue" evidence="3">
    <location>
        <position position="277"/>
    </location>
</feature>
<sequence>SDSEDTMSGADSHNARRSIGDTFYSPDESMSDMNDIDDQQPKPLPTHLQQSIDPIKSLDNKQDQSLSKPLNQQQTPKNDFDEDSDRSIESNSENTPVPSEKMKLELFIKRSLLIYHLFLATMSISELKNDGYEFHNIQLMQPTETSPVGLKLTKQQDPFQYIITAVAKGTKADLAGLKVNDWLIKIENTDIRTAEFSEVSRDIRDLLTNTGLINMVIARKKTSISPSTLQKIDKESTPISSSSRADSLSRQQGGQIPASLLTTDITRDTPDNNQVRF</sequence>
<dbReference type="Proteomes" id="UP000663866">
    <property type="component" value="Unassembled WGS sequence"/>
</dbReference>
<name>A0A820UAW2_9BILA</name>
<proteinExistence type="predicted"/>
<dbReference type="SUPFAM" id="SSF50156">
    <property type="entry name" value="PDZ domain-like"/>
    <property type="match status" value="1"/>
</dbReference>
<feature type="domain" description="PDZ" evidence="2">
    <location>
        <begin position="136"/>
        <end position="205"/>
    </location>
</feature>
<dbReference type="InterPro" id="IPR036034">
    <property type="entry name" value="PDZ_sf"/>
</dbReference>
<protein>
    <recommendedName>
        <fullName evidence="2">PDZ domain-containing protein</fullName>
    </recommendedName>
</protein>
<dbReference type="Gene3D" id="2.30.42.10">
    <property type="match status" value="1"/>
</dbReference>
<dbReference type="InterPro" id="IPR001478">
    <property type="entry name" value="PDZ"/>
</dbReference>
<accession>A0A820UAW2</accession>
<feature type="non-terminal residue" evidence="3">
    <location>
        <position position="1"/>
    </location>
</feature>
<dbReference type="PROSITE" id="PS50106">
    <property type="entry name" value="PDZ"/>
    <property type="match status" value="1"/>
</dbReference>
<dbReference type="InterPro" id="IPR041489">
    <property type="entry name" value="PDZ_6"/>
</dbReference>
<evidence type="ECO:0000256" key="1">
    <source>
        <dbReference type="SAM" id="MobiDB-lite"/>
    </source>
</evidence>
<keyword evidence="4" id="KW-1185">Reference proteome</keyword>
<evidence type="ECO:0000313" key="4">
    <source>
        <dbReference type="Proteomes" id="UP000663866"/>
    </source>
</evidence>
<evidence type="ECO:0000259" key="2">
    <source>
        <dbReference type="PROSITE" id="PS50106"/>
    </source>
</evidence>
<organism evidence="3 4">
    <name type="scientific">Rotaria magnacalcarata</name>
    <dbReference type="NCBI Taxonomy" id="392030"/>
    <lineage>
        <taxon>Eukaryota</taxon>
        <taxon>Metazoa</taxon>
        <taxon>Spiralia</taxon>
        <taxon>Gnathifera</taxon>
        <taxon>Rotifera</taxon>
        <taxon>Eurotatoria</taxon>
        <taxon>Bdelloidea</taxon>
        <taxon>Philodinida</taxon>
        <taxon>Philodinidae</taxon>
        <taxon>Rotaria</taxon>
    </lineage>
</organism>
<gene>
    <name evidence="3" type="ORF">OVN521_LOCUS39598</name>
</gene>